<dbReference type="GO" id="GO:0003862">
    <property type="term" value="F:3-isopropylmalate dehydrogenase activity"/>
    <property type="evidence" value="ECO:0007669"/>
    <property type="project" value="UniProtKB-EC"/>
</dbReference>
<dbReference type="GO" id="GO:0005829">
    <property type="term" value="C:cytosol"/>
    <property type="evidence" value="ECO:0007669"/>
    <property type="project" value="TreeGrafter"/>
</dbReference>
<keyword evidence="5 14" id="KW-0432">Leucine biosynthesis</keyword>
<evidence type="ECO:0000256" key="1">
    <source>
        <dbReference type="ARBA" id="ARBA00001936"/>
    </source>
</evidence>
<keyword evidence="18" id="KW-1185">Reference proteome</keyword>
<dbReference type="EC" id="1.1.1.85" evidence="4 14"/>
<feature type="transmembrane region" description="Helical" evidence="15">
    <location>
        <begin position="351"/>
        <end position="373"/>
    </location>
</feature>
<evidence type="ECO:0000313" key="18">
    <source>
        <dbReference type="Proteomes" id="UP000053237"/>
    </source>
</evidence>
<keyword evidence="6" id="KW-0028">Amino-acid biosynthesis</keyword>
<dbReference type="Pfam" id="PF00180">
    <property type="entry name" value="Iso_dh"/>
    <property type="match status" value="1"/>
</dbReference>
<dbReference type="UniPathway" id="UPA00048">
    <property type="reaction ID" value="UER00072"/>
</dbReference>
<sequence length="637" mass="68601">MTNAYKIAVLSGDGIGPDVCAEATKVLQIIAKLFGHQFQLENGLCGGAAYDKHQSHLPSETIDLIERSDAVLFGSVGGPPNEQEHPKWKDAEKNCLLGLRKKFNLAVNIRPAKIYSMLPDLSPLKPSIIEKGVDMVIIRELVSGIYFGEHQTNGKVATDVMRYTEDEIAIPLKFAFETAMNRSKKLTVVDKANVLDCSRLWRKVAKEIGQTYPQVQLDFMYVDNAVMQLIQNPSQFDVIATGNMFGDILSDAASVLPGSLGLMPSASLGDRIHLFEPIGGSAPDISSRGIANPIAQILSAALLLRYSFQLEKEAQLIEIAVESVLKDGLRTCDLTSNADATMNKADHSHAALANASFIKLVGTGLLLGFFHVITGPDHLSALAAMTSSSSWRSFWLGVRWGCGHSIGLIIMAVIIIAADRSIDLSRVNGYVNYGVGVLMILLGLYSIYQSVKKRKRRSDSSSALSTDSNEEELSSAASVYFVSDTEAPDMVSCGEQESTSKAKGSKDIIDAYVMDESTKEQGIVHNQLKHPLTQKLTALCVGICHGIAGPGGVLGVLPAVSLRNPVTSSAYLASFCIASILTMAIFAAFYGECTARITGKSTFAELAVNIVSAIFSLIIGILWIVFEALGILDKIFG</sequence>
<comment type="subunit">
    <text evidence="3 14">Homodimer.</text>
</comment>
<evidence type="ECO:0000256" key="15">
    <source>
        <dbReference type="SAM" id="Phobius"/>
    </source>
</evidence>
<evidence type="ECO:0000256" key="8">
    <source>
        <dbReference type="ARBA" id="ARBA00022842"/>
    </source>
</evidence>
<dbReference type="InterPro" id="IPR024084">
    <property type="entry name" value="IsoPropMal-DH-like_dom"/>
</dbReference>
<dbReference type="InParanoid" id="A0A024GTG9"/>
<keyword evidence="8" id="KW-0460">Magnesium</keyword>
<dbReference type="PANTHER" id="PTHR42979:SF1">
    <property type="entry name" value="3-ISOPROPYLMALATE DEHYDROGENASE"/>
    <property type="match status" value="1"/>
</dbReference>
<dbReference type="SUPFAM" id="SSF53659">
    <property type="entry name" value="Isocitrate/Isopropylmalate dehydrogenase-like"/>
    <property type="match status" value="1"/>
</dbReference>
<reference evidence="17 18" key="1">
    <citation type="submission" date="2012-05" db="EMBL/GenBank/DDBJ databases">
        <title>Recombination and specialization in a pathogen metapopulation.</title>
        <authorList>
            <person name="Gardiner A."/>
            <person name="Kemen E."/>
            <person name="Schultz-Larsen T."/>
            <person name="MacLean D."/>
            <person name="Van Oosterhout C."/>
            <person name="Jones J.D.G."/>
        </authorList>
    </citation>
    <scope>NUCLEOTIDE SEQUENCE [LARGE SCALE GENOMIC DNA]</scope>
    <source>
        <strain evidence="17 18">Ac Nc2</strain>
    </source>
</reference>
<evidence type="ECO:0000256" key="4">
    <source>
        <dbReference type="ARBA" id="ARBA00013101"/>
    </source>
</evidence>
<keyword evidence="12 14" id="KW-0100">Branched-chain amino acid biosynthesis</keyword>
<dbReference type="GO" id="GO:0000287">
    <property type="term" value="F:magnesium ion binding"/>
    <property type="evidence" value="ECO:0007669"/>
    <property type="project" value="InterPro"/>
</dbReference>
<keyword evidence="15" id="KW-0472">Membrane</keyword>
<dbReference type="AlphaFoldDB" id="A0A024GTG9"/>
<evidence type="ECO:0000256" key="6">
    <source>
        <dbReference type="ARBA" id="ARBA00022605"/>
    </source>
</evidence>
<evidence type="ECO:0000256" key="5">
    <source>
        <dbReference type="ARBA" id="ARBA00022430"/>
    </source>
</evidence>
<feature type="domain" description="Isopropylmalate dehydrogenase-like" evidence="16">
    <location>
        <begin position="6"/>
        <end position="345"/>
    </location>
</feature>
<evidence type="ECO:0000256" key="2">
    <source>
        <dbReference type="ARBA" id="ARBA00007769"/>
    </source>
</evidence>
<evidence type="ECO:0000256" key="13">
    <source>
        <dbReference type="RuleBase" id="RU004443"/>
    </source>
</evidence>
<comment type="cofactor">
    <cofactor evidence="14">
        <name>Mg(2+)</name>
        <dbReference type="ChEBI" id="CHEBI:18420"/>
    </cofactor>
    <cofactor evidence="14">
        <name>Mn(2+)</name>
        <dbReference type="ChEBI" id="CHEBI:29035"/>
    </cofactor>
    <text evidence="14">Binds 1 Mg(2+) or Mn(2+) ion per subunit.</text>
</comment>
<feature type="transmembrane region" description="Helical" evidence="15">
    <location>
        <begin position="430"/>
        <end position="448"/>
    </location>
</feature>
<dbReference type="InterPro" id="IPR019818">
    <property type="entry name" value="IsoCit/isopropylmalate_DH_CS"/>
</dbReference>
<dbReference type="GO" id="GO:0051287">
    <property type="term" value="F:NAD binding"/>
    <property type="evidence" value="ECO:0007669"/>
    <property type="project" value="InterPro"/>
</dbReference>
<protein>
    <recommendedName>
        <fullName evidence="4 14">3-isopropylmalate dehydrogenase</fullName>
        <ecNumber evidence="4 14">1.1.1.85</ecNumber>
    </recommendedName>
</protein>
<keyword evidence="9 13" id="KW-0560">Oxidoreductase</keyword>
<keyword evidence="15" id="KW-0812">Transmembrane</keyword>
<name>A0A024GTG9_9STRA</name>
<dbReference type="STRING" id="65357.A0A024GTG9"/>
<dbReference type="OrthoDB" id="419183at2759"/>
<organism evidence="17 18">
    <name type="scientific">Albugo candida</name>
    <dbReference type="NCBI Taxonomy" id="65357"/>
    <lineage>
        <taxon>Eukaryota</taxon>
        <taxon>Sar</taxon>
        <taxon>Stramenopiles</taxon>
        <taxon>Oomycota</taxon>
        <taxon>Peronosporomycetes</taxon>
        <taxon>Albuginales</taxon>
        <taxon>Albuginaceae</taxon>
        <taxon>Albugo</taxon>
    </lineage>
</organism>
<evidence type="ECO:0000256" key="14">
    <source>
        <dbReference type="RuleBase" id="RU004445"/>
    </source>
</evidence>
<evidence type="ECO:0000256" key="9">
    <source>
        <dbReference type="ARBA" id="ARBA00023002"/>
    </source>
</evidence>
<dbReference type="NCBIfam" id="TIGR00169">
    <property type="entry name" value="leuB"/>
    <property type="match status" value="1"/>
</dbReference>
<dbReference type="FunFam" id="3.40.718.10:FF:000006">
    <property type="entry name" value="3-isopropylmalate dehydrogenase"/>
    <property type="match status" value="1"/>
</dbReference>
<dbReference type="Gene3D" id="3.40.718.10">
    <property type="entry name" value="Isopropylmalate Dehydrogenase"/>
    <property type="match status" value="1"/>
</dbReference>
<feature type="transmembrane region" description="Helical" evidence="15">
    <location>
        <begin position="394"/>
        <end position="418"/>
    </location>
</feature>
<dbReference type="Proteomes" id="UP000053237">
    <property type="component" value="Unassembled WGS sequence"/>
</dbReference>
<evidence type="ECO:0000256" key="3">
    <source>
        <dbReference type="ARBA" id="ARBA00011738"/>
    </source>
</evidence>
<keyword evidence="7 14" id="KW-0479">Metal-binding</keyword>
<evidence type="ECO:0000313" key="17">
    <source>
        <dbReference type="EMBL" id="CCI49997.1"/>
    </source>
</evidence>
<evidence type="ECO:0000256" key="11">
    <source>
        <dbReference type="ARBA" id="ARBA00023211"/>
    </source>
</evidence>
<keyword evidence="10 14" id="KW-0520">NAD</keyword>
<comment type="pathway">
    <text evidence="14">Amino-acid biosynthesis; L-leucine biosynthesis; L-leucine from 3-methyl-2-oxobutanoate: step 3/4.</text>
</comment>
<gene>
    <name evidence="17" type="ORF">BN9_114930</name>
</gene>
<comment type="cofactor">
    <cofactor evidence="1">
        <name>Mn(2+)</name>
        <dbReference type="ChEBI" id="CHEBI:29035"/>
    </cofactor>
</comment>
<evidence type="ECO:0000256" key="7">
    <source>
        <dbReference type="ARBA" id="ARBA00022723"/>
    </source>
</evidence>
<comment type="catalytic activity">
    <reaction evidence="14">
        <text>(2R,3S)-3-isopropylmalate + NAD(+) = 4-methyl-2-oxopentanoate + CO2 + NADH</text>
        <dbReference type="Rhea" id="RHEA:32271"/>
        <dbReference type="ChEBI" id="CHEBI:16526"/>
        <dbReference type="ChEBI" id="CHEBI:17865"/>
        <dbReference type="ChEBI" id="CHEBI:35121"/>
        <dbReference type="ChEBI" id="CHEBI:57540"/>
        <dbReference type="ChEBI" id="CHEBI:57945"/>
        <dbReference type="EC" id="1.1.1.85"/>
    </reaction>
</comment>
<evidence type="ECO:0000256" key="10">
    <source>
        <dbReference type="ARBA" id="ARBA00023027"/>
    </source>
</evidence>
<comment type="caution">
    <text evidence="17">The sequence shown here is derived from an EMBL/GenBank/DDBJ whole genome shotgun (WGS) entry which is preliminary data.</text>
</comment>
<feature type="transmembrane region" description="Helical" evidence="15">
    <location>
        <begin position="536"/>
        <end position="557"/>
    </location>
</feature>
<comment type="function">
    <text evidence="14">Catalyzes the oxidation of 3-carboxy-2-hydroxy-4-methylpentanoate (3-isopropylmalate) to 3-carboxy-4-methyl-2-oxopentanoate. The product decarboxylates to 4-methyl-2 oxopentanoate.</text>
</comment>
<evidence type="ECO:0000259" key="16">
    <source>
        <dbReference type="SMART" id="SM01329"/>
    </source>
</evidence>
<dbReference type="InterPro" id="IPR004429">
    <property type="entry name" value="Isopropylmalate_DH"/>
</dbReference>
<dbReference type="PANTHER" id="PTHR42979">
    <property type="entry name" value="3-ISOPROPYLMALATE DEHYDROGENASE"/>
    <property type="match status" value="1"/>
</dbReference>
<feature type="transmembrane region" description="Helical" evidence="15">
    <location>
        <begin position="603"/>
        <end position="626"/>
    </location>
</feature>
<comment type="similarity">
    <text evidence="2 13">Belongs to the isocitrate and isopropylmalate dehydrogenases family.</text>
</comment>
<dbReference type="SMART" id="SM01329">
    <property type="entry name" value="Iso_dh"/>
    <property type="match status" value="1"/>
</dbReference>
<keyword evidence="11" id="KW-0464">Manganese</keyword>
<accession>A0A024GTG9</accession>
<proteinExistence type="inferred from homology"/>
<evidence type="ECO:0000256" key="12">
    <source>
        <dbReference type="ARBA" id="ARBA00023304"/>
    </source>
</evidence>
<keyword evidence="15" id="KW-1133">Transmembrane helix</keyword>
<dbReference type="EMBL" id="CAIX01000376">
    <property type="protein sequence ID" value="CCI49997.1"/>
    <property type="molecule type" value="Genomic_DNA"/>
</dbReference>
<feature type="transmembrane region" description="Helical" evidence="15">
    <location>
        <begin position="569"/>
        <end position="591"/>
    </location>
</feature>
<dbReference type="PROSITE" id="PS00470">
    <property type="entry name" value="IDH_IMDH"/>
    <property type="match status" value="1"/>
</dbReference>
<dbReference type="GO" id="GO:0009098">
    <property type="term" value="P:L-leucine biosynthetic process"/>
    <property type="evidence" value="ECO:0007669"/>
    <property type="project" value="UniProtKB-UniPathway"/>
</dbReference>